<keyword evidence="4" id="KW-0067">ATP-binding</keyword>
<dbReference type="InterPro" id="IPR013750">
    <property type="entry name" value="GHMP_kinase_C_dom"/>
</dbReference>
<gene>
    <name evidence="7" type="primary">ispE_34</name>
    <name evidence="7" type="ORF">SDC9_128771</name>
</gene>
<protein>
    <submittedName>
        <fullName evidence="7">4-diphosphocytidyl-2-C-methyl-D-erythritol kinase</fullName>
        <ecNumber evidence="7">2.7.1.148</ecNumber>
    </submittedName>
</protein>
<evidence type="ECO:0000313" key="7">
    <source>
        <dbReference type="EMBL" id="MPM81714.1"/>
    </source>
</evidence>
<dbReference type="InterPro" id="IPR036554">
    <property type="entry name" value="GHMP_kinase_C_sf"/>
</dbReference>
<dbReference type="Gene3D" id="3.30.70.890">
    <property type="entry name" value="GHMP kinase, C-terminal domain"/>
    <property type="match status" value="1"/>
</dbReference>
<dbReference type="InterPro" id="IPR006204">
    <property type="entry name" value="GHMP_kinase_N_dom"/>
</dbReference>
<keyword evidence="1 7" id="KW-0808">Transferase</keyword>
<comment type="caution">
    <text evidence="7">The sequence shown here is derived from an EMBL/GenBank/DDBJ whole genome shotgun (WGS) entry which is preliminary data.</text>
</comment>
<keyword evidence="3 7" id="KW-0418">Kinase</keyword>
<dbReference type="InterPro" id="IPR014721">
    <property type="entry name" value="Ribsml_uS5_D2-typ_fold_subgr"/>
</dbReference>
<keyword evidence="2" id="KW-0547">Nucleotide-binding</keyword>
<dbReference type="Pfam" id="PF08544">
    <property type="entry name" value="GHMP_kinases_C"/>
    <property type="match status" value="1"/>
</dbReference>
<dbReference type="EMBL" id="VSSQ01030984">
    <property type="protein sequence ID" value="MPM81714.1"/>
    <property type="molecule type" value="Genomic_DNA"/>
</dbReference>
<evidence type="ECO:0000256" key="2">
    <source>
        <dbReference type="ARBA" id="ARBA00022741"/>
    </source>
</evidence>
<dbReference type="InterPro" id="IPR020568">
    <property type="entry name" value="Ribosomal_Su5_D2-typ_SF"/>
</dbReference>
<dbReference type="SUPFAM" id="SSF55060">
    <property type="entry name" value="GHMP Kinase, C-terminal domain"/>
    <property type="match status" value="1"/>
</dbReference>
<evidence type="ECO:0000259" key="6">
    <source>
        <dbReference type="Pfam" id="PF08544"/>
    </source>
</evidence>
<dbReference type="EC" id="2.7.1.148" evidence="7"/>
<proteinExistence type="predicted"/>
<dbReference type="PANTHER" id="PTHR43527:SF2">
    <property type="entry name" value="4-DIPHOSPHOCYTIDYL-2-C-METHYL-D-ERYTHRITOL KINASE, CHLOROPLASTIC"/>
    <property type="match status" value="1"/>
</dbReference>
<accession>A0A645CXQ1</accession>
<feature type="domain" description="GHMP kinase C-terminal" evidence="6">
    <location>
        <begin position="105"/>
        <end position="176"/>
    </location>
</feature>
<evidence type="ECO:0000256" key="4">
    <source>
        <dbReference type="ARBA" id="ARBA00022840"/>
    </source>
</evidence>
<evidence type="ECO:0000256" key="3">
    <source>
        <dbReference type="ARBA" id="ARBA00022777"/>
    </source>
</evidence>
<dbReference type="Pfam" id="PF00288">
    <property type="entry name" value="GHMP_kinases_N"/>
    <property type="match status" value="1"/>
</dbReference>
<organism evidence="7">
    <name type="scientific">bioreactor metagenome</name>
    <dbReference type="NCBI Taxonomy" id="1076179"/>
    <lineage>
        <taxon>unclassified sequences</taxon>
        <taxon>metagenomes</taxon>
        <taxon>ecological metagenomes</taxon>
    </lineage>
</organism>
<dbReference type="Gene3D" id="3.30.230.10">
    <property type="match status" value="1"/>
</dbReference>
<dbReference type="GO" id="GO:0005524">
    <property type="term" value="F:ATP binding"/>
    <property type="evidence" value="ECO:0007669"/>
    <property type="project" value="UniProtKB-KW"/>
</dbReference>
<evidence type="ECO:0000259" key="5">
    <source>
        <dbReference type="Pfam" id="PF00288"/>
    </source>
</evidence>
<sequence>MAGGSADAAAALLACDRLWGLGLPREALLELGAVLGSDVPFTLLGGTAVGHGRGERLTGVRVDHVFHWVLVTSGEGLSTPAVFRRFDRLHPPASVPAPVVPDGLLAALADGDPVALARTLRNDLAEPALELRPDLAATLAAGEEAGAVGRMVSGSGPTCAFLARDAVHATVLATALRVGLPGRDIHVVTAPASIGFPHAGRG</sequence>
<name>A0A645CXQ1_9ZZZZ</name>
<dbReference type="AlphaFoldDB" id="A0A645CXQ1"/>
<dbReference type="SUPFAM" id="SSF54211">
    <property type="entry name" value="Ribosomal protein S5 domain 2-like"/>
    <property type="match status" value="1"/>
</dbReference>
<dbReference type="GO" id="GO:0050515">
    <property type="term" value="F:4-(cytidine 5'-diphospho)-2-C-methyl-D-erythritol kinase activity"/>
    <property type="evidence" value="ECO:0007669"/>
    <property type="project" value="UniProtKB-EC"/>
</dbReference>
<dbReference type="PANTHER" id="PTHR43527">
    <property type="entry name" value="4-DIPHOSPHOCYTIDYL-2-C-METHYL-D-ERYTHRITOL KINASE, CHLOROPLASTIC"/>
    <property type="match status" value="1"/>
</dbReference>
<feature type="domain" description="GHMP kinase N-terminal" evidence="5">
    <location>
        <begin position="1"/>
        <end position="46"/>
    </location>
</feature>
<reference evidence="7" key="1">
    <citation type="submission" date="2019-08" db="EMBL/GenBank/DDBJ databases">
        <authorList>
            <person name="Kucharzyk K."/>
            <person name="Murdoch R.W."/>
            <person name="Higgins S."/>
            <person name="Loffler F."/>
        </authorList>
    </citation>
    <scope>NUCLEOTIDE SEQUENCE</scope>
</reference>
<evidence type="ECO:0000256" key="1">
    <source>
        <dbReference type="ARBA" id="ARBA00022679"/>
    </source>
</evidence>